<evidence type="ECO:0000313" key="3">
    <source>
        <dbReference type="Proteomes" id="UP001412067"/>
    </source>
</evidence>
<organism evidence="2 3">
    <name type="scientific">Platanthera guangdongensis</name>
    <dbReference type="NCBI Taxonomy" id="2320717"/>
    <lineage>
        <taxon>Eukaryota</taxon>
        <taxon>Viridiplantae</taxon>
        <taxon>Streptophyta</taxon>
        <taxon>Embryophyta</taxon>
        <taxon>Tracheophyta</taxon>
        <taxon>Spermatophyta</taxon>
        <taxon>Magnoliopsida</taxon>
        <taxon>Liliopsida</taxon>
        <taxon>Asparagales</taxon>
        <taxon>Orchidaceae</taxon>
        <taxon>Orchidoideae</taxon>
        <taxon>Orchideae</taxon>
        <taxon>Orchidinae</taxon>
        <taxon>Platanthera</taxon>
    </lineage>
</organism>
<keyword evidence="3" id="KW-1185">Reference proteome</keyword>
<sequence>MIMLLTISILAYFCYLEQLLIHGKSHPIPTQHSVLEIGIIQCNLQVWTISIGLLEYSKYLIPVMFIHVSSAVVNPPEWPGLDLSKQPPVVPLSQELDFSLTYKLKYRRVRKKYNRLPDMNNRLLHAISFRTSDGLRAEFAGTLPLFSNWKLQRYCGLPRIRYSPEDRRTFSLRQVQFVV</sequence>
<gene>
    <name evidence="2" type="ORF">KSP40_PGU010374</name>
</gene>
<dbReference type="EMBL" id="JBBWWR010000018">
    <property type="protein sequence ID" value="KAK8943778.1"/>
    <property type="molecule type" value="Genomic_DNA"/>
</dbReference>
<evidence type="ECO:0000313" key="2">
    <source>
        <dbReference type="EMBL" id="KAK8943778.1"/>
    </source>
</evidence>
<dbReference type="Proteomes" id="UP001412067">
    <property type="component" value="Unassembled WGS sequence"/>
</dbReference>
<protein>
    <submittedName>
        <fullName evidence="2">Uncharacterized protein</fullName>
    </submittedName>
</protein>
<feature type="chain" id="PRO_5045557170" evidence="1">
    <location>
        <begin position="17"/>
        <end position="179"/>
    </location>
</feature>
<keyword evidence="1" id="KW-0732">Signal</keyword>
<reference evidence="2 3" key="1">
    <citation type="journal article" date="2022" name="Nat. Plants">
        <title>Genomes of leafy and leafless Platanthera orchids illuminate the evolution of mycoheterotrophy.</title>
        <authorList>
            <person name="Li M.H."/>
            <person name="Liu K.W."/>
            <person name="Li Z."/>
            <person name="Lu H.C."/>
            <person name="Ye Q.L."/>
            <person name="Zhang D."/>
            <person name="Wang J.Y."/>
            <person name="Li Y.F."/>
            <person name="Zhong Z.M."/>
            <person name="Liu X."/>
            <person name="Yu X."/>
            <person name="Liu D.K."/>
            <person name="Tu X.D."/>
            <person name="Liu B."/>
            <person name="Hao Y."/>
            <person name="Liao X.Y."/>
            <person name="Jiang Y.T."/>
            <person name="Sun W.H."/>
            <person name="Chen J."/>
            <person name="Chen Y.Q."/>
            <person name="Ai Y."/>
            <person name="Zhai J.W."/>
            <person name="Wu S.S."/>
            <person name="Zhou Z."/>
            <person name="Hsiao Y.Y."/>
            <person name="Wu W.L."/>
            <person name="Chen Y.Y."/>
            <person name="Lin Y.F."/>
            <person name="Hsu J.L."/>
            <person name="Li C.Y."/>
            <person name="Wang Z.W."/>
            <person name="Zhao X."/>
            <person name="Zhong W.Y."/>
            <person name="Ma X.K."/>
            <person name="Ma L."/>
            <person name="Huang J."/>
            <person name="Chen G.Z."/>
            <person name="Huang M.Z."/>
            <person name="Huang L."/>
            <person name="Peng D.H."/>
            <person name="Luo Y.B."/>
            <person name="Zou S.Q."/>
            <person name="Chen S.P."/>
            <person name="Lan S."/>
            <person name="Tsai W.C."/>
            <person name="Van de Peer Y."/>
            <person name="Liu Z.J."/>
        </authorList>
    </citation>
    <scope>NUCLEOTIDE SEQUENCE [LARGE SCALE GENOMIC DNA]</scope>
    <source>
        <strain evidence="2">Lor288</strain>
    </source>
</reference>
<name>A0ABR2LKW7_9ASPA</name>
<evidence type="ECO:0000256" key="1">
    <source>
        <dbReference type="SAM" id="SignalP"/>
    </source>
</evidence>
<proteinExistence type="predicted"/>
<feature type="signal peptide" evidence="1">
    <location>
        <begin position="1"/>
        <end position="16"/>
    </location>
</feature>
<comment type="caution">
    <text evidence="2">The sequence shown here is derived from an EMBL/GenBank/DDBJ whole genome shotgun (WGS) entry which is preliminary data.</text>
</comment>
<accession>A0ABR2LKW7</accession>